<evidence type="ECO:0000259" key="2">
    <source>
        <dbReference type="Pfam" id="PF01609"/>
    </source>
</evidence>
<dbReference type="SUPFAM" id="SSF53098">
    <property type="entry name" value="Ribonuclease H-like"/>
    <property type="match status" value="1"/>
</dbReference>
<sequence>MIDIGSRLARHKLLPFTMSESAEILKQQFSQSLGLPWTDILPASRLEELLKEEAFSYRNRIYSPIVTLWAMLYQVLSADKSLRNTVKCITTWLTAAGIQPPSSDTGAYSKARSRFPESLLQRLIPESAECLAQPLSPEHLWCGRPVKVYDGTTVLMADSAANQASYPQHGNQTAGCGFPIARLVVFFCLVTGAVASACIASWDTSEIVMSRLLYQDLEVGDVVMADQAYGSYVDLAIIQQHRADGVLRKHHARKTDFRKGNKHGIGDHQVTWHKPAQRPEHMSEQDFALIPQTLVVREVCLRLSLKGFRDQHIIVVTTLLDAQRYSAGQLTRLYGWRWPVAEVNLRHLKTTLKMEMLSAKTPDMVRKDIWVHLLGYNLLRSLMELAAPLADNARTQLSVQGARQHFNQMLALLATANRATRKRLFTHLLETMAADLLPSRPNRHEPRVVKRRPKSFPRMRQPRSALKANTKSDLYNPDMMHY</sequence>
<feature type="region of interest" description="Disordered" evidence="1">
    <location>
        <begin position="439"/>
        <end position="482"/>
    </location>
</feature>
<accession>B0CC46</accession>
<organism evidence="3 4">
    <name type="scientific">Acaryochloris marina (strain MBIC 11017)</name>
    <dbReference type="NCBI Taxonomy" id="329726"/>
    <lineage>
        <taxon>Bacteria</taxon>
        <taxon>Bacillati</taxon>
        <taxon>Cyanobacteriota</taxon>
        <taxon>Cyanophyceae</taxon>
        <taxon>Acaryochloridales</taxon>
        <taxon>Acaryochloridaceae</taxon>
        <taxon>Acaryochloris</taxon>
    </lineage>
</organism>
<dbReference type="PANTHER" id="PTHR37529:SF1">
    <property type="entry name" value="TRANSPOSASE INSG FOR INSERTION SEQUENCE ELEMENT IS4-RELATED"/>
    <property type="match status" value="1"/>
</dbReference>
<dbReference type="Proteomes" id="UP000000268">
    <property type="component" value="Chromosome"/>
</dbReference>
<dbReference type="GO" id="GO:0003677">
    <property type="term" value="F:DNA binding"/>
    <property type="evidence" value="ECO:0007669"/>
    <property type="project" value="InterPro"/>
</dbReference>
<dbReference type="InterPro" id="IPR047952">
    <property type="entry name" value="Transpos_IS4"/>
</dbReference>
<gene>
    <name evidence="3" type="ordered locus">AM1_0538</name>
</gene>
<feature type="compositionally biased region" description="Basic residues" evidence="1">
    <location>
        <begin position="449"/>
        <end position="461"/>
    </location>
</feature>
<dbReference type="NCBIfam" id="NF033592">
    <property type="entry name" value="transpos_IS4_1"/>
    <property type="match status" value="1"/>
</dbReference>
<keyword evidence="4" id="KW-1185">Reference proteome</keyword>
<dbReference type="PANTHER" id="PTHR37529">
    <property type="entry name" value="TRANSPOSASE INSG FOR INSERTION SEQUENCE ELEMENT IS4-RELATED"/>
    <property type="match status" value="1"/>
</dbReference>
<dbReference type="AlphaFoldDB" id="B0CC46"/>
<dbReference type="OrthoDB" id="9796012at2"/>
<dbReference type="RefSeq" id="WP_012161189.1">
    <property type="nucleotide sequence ID" value="NC_009925.1"/>
</dbReference>
<evidence type="ECO:0000256" key="1">
    <source>
        <dbReference type="SAM" id="MobiDB-lite"/>
    </source>
</evidence>
<dbReference type="GO" id="GO:0004803">
    <property type="term" value="F:transposase activity"/>
    <property type="evidence" value="ECO:0007669"/>
    <property type="project" value="InterPro"/>
</dbReference>
<protein>
    <submittedName>
        <fullName evidence="3">Transposase, IS4 family, putative</fullName>
    </submittedName>
</protein>
<dbReference type="InterPro" id="IPR012337">
    <property type="entry name" value="RNaseH-like_sf"/>
</dbReference>
<dbReference type="Pfam" id="PF01609">
    <property type="entry name" value="DDE_Tnp_1"/>
    <property type="match status" value="1"/>
</dbReference>
<dbReference type="GO" id="GO:0006313">
    <property type="term" value="P:DNA transposition"/>
    <property type="evidence" value="ECO:0007669"/>
    <property type="project" value="InterPro"/>
</dbReference>
<reference evidence="3 4" key="1">
    <citation type="journal article" date="2008" name="Proc. Natl. Acad. Sci. U.S.A.">
        <title>Niche adaptation and genome expansion in the chlorophyll d-producing cyanobacterium Acaryochloris marina.</title>
        <authorList>
            <person name="Swingley W.D."/>
            <person name="Chen M."/>
            <person name="Cheung P.C."/>
            <person name="Conrad A.L."/>
            <person name="Dejesa L.C."/>
            <person name="Hao J."/>
            <person name="Honchak B.M."/>
            <person name="Karbach L.E."/>
            <person name="Kurdoglu A."/>
            <person name="Lahiri S."/>
            <person name="Mastrian S.D."/>
            <person name="Miyashita H."/>
            <person name="Page L."/>
            <person name="Ramakrishna P."/>
            <person name="Satoh S."/>
            <person name="Sattley W.M."/>
            <person name="Shimada Y."/>
            <person name="Taylor H.L."/>
            <person name="Tomo T."/>
            <person name="Tsuchiya T."/>
            <person name="Wang Z.T."/>
            <person name="Raymond J."/>
            <person name="Mimuro M."/>
            <person name="Blankenship R.E."/>
            <person name="Touchman J.W."/>
        </authorList>
    </citation>
    <scope>NUCLEOTIDE SEQUENCE [LARGE SCALE GENOMIC DNA]</scope>
    <source>
        <strain evidence="4">MBIC 11017</strain>
    </source>
</reference>
<dbReference type="STRING" id="329726.AM1_0538"/>
<dbReference type="eggNOG" id="COG3385">
    <property type="taxonomic scope" value="Bacteria"/>
</dbReference>
<evidence type="ECO:0000313" key="4">
    <source>
        <dbReference type="Proteomes" id="UP000000268"/>
    </source>
</evidence>
<name>B0CC46_ACAM1</name>
<proteinExistence type="predicted"/>
<dbReference type="InterPro" id="IPR002559">
    <property type="entry name" value="Transposase_11"/>
</dbReference>
<dbReference type="HOGENOM" id="CLU_042653_0_0_3"/>
<dbReference type="KEGG" id="amr:AM1_0538"/>
<evidence type="ECO:0000313" key="3">
    <source>
        <dbReference type="EMBL" id="ABW25588.1"/>
    </source>
</evidence>
<dbReference type="EMBL" id="CP000828">
    <property type="protein sequence ID" value="ABW25588.1"/>
    <property type="molecule type" value="Genomic_DNA"/>
</dbReference>
<feature type="domain" description="Transposase IS4-like" evidence="2">
    <location>
        <begin position="143"/>
        <end position="378"/>
    </location>
</feature>